<accession>A0AAD7C2T7</accession>
<evidence type="ECO:0000313" key="3">
    <source>
        <dbReference type="Proteomes" id="UP001221757"/>
    </source>
</evidence>
<protein>
    <submittedName>
        <fullName evidence="2">Uncharacterized protein</fullName>
    </submittedName>
</protein>
<evidence type="ECO:0000256" key="1">
    <source>
        <dbReference type="SAM" id="MobiDB-lite"/>
    </source>
</evidence>
<organism evidence="2 3">
    <name type="scientific">Mycena rosella</name>
    <name type="common">Pink bonnet</name>
    <name type="synonym">Agaricus rosellus</name>
    <dbReference type="NCBI Taxonomy" id="1033263"/>
    <lineage>
        <taxon>Eukaryota</taxon>
        <taxon>Fungi</taxon>
        <taxon>Dikarya</taxon>
        <taxon>Basidiomycota</taxon>
        <taxon>Agaricomycotina</taxon>
        <taxon>Agaricomycetes</taxon>
        <taxon>Agaricomycetidae</taxon>
        <taxon>Agaricales</taxon>
        <taxon>Marasmiineae</taxon>
        <taxon>Mycenaceae</taxon>
        <taxon>Mycena</taxon>
    </lineage>
</organism>
<feature type="region of interest" description="Disordered" evidence="1">
    <location>
        <begin position="1"/>
        <end position="44"/>
    </location>
</feature>
<gene>
    <name evidence="2" type="ORF">B0H17DRAFT_1106723</name>
</gene>
<feature type="compositionally biased region" description="Gly residues" evidence="1">
    <location>
        <begin position="32"/>
        <end position="44"/>
    </location>
</feature>
<dbReference type="EMBL" id="JARKIE010000454">
    <property type="protein sequence ID" value="KAJ7637509.1"/>
    <property type="molecule type" value="Genomic_DNA"/>
</dbReference>
<dbReference type="AlphaFoldDB" id="A0AAD7C2T7"/>
<proteinExistence type="predicted"/>
<comment type="caution">
    <text evidence="2">The sequence shown here is derived from an EMBL/GenBank/DDBJ whole genome shotgun (WGS) entry which is preliminary data.</text>
</comment>
<dbReference type="Proteomes" id="UP001221757">
    <property type="component" value="Unassembled WGS sequence"/>
</dbReference>
<evidence type="ECO:0000313" key="2">
    <source>
        <dbReference type="EMBL" id="KAJ7637509.1"/>
    </source>
</evidence>
<feature type="compositionally biased region" description="Polar residues" evidence="1">
    <location>
        <begin position="7"/>
        <end position="18"/>
    </location>
</feature>
<sequence length="74" mass="7840">MAKDLSNDSAGTSASNWAKTPDGRKTFRAGSSGIGHTGKLTGGTAFGTSRSLKWGRHCILCLFSLWPSFVGNDY</sequence>
<keyword evidence="3" id="KW-1185">Reference proteome</keyword>
<name>A0AAD7C2T7_MYCRO</name>
<reference evidence="2" key="1">
    <citation type="submission" date="2023-03" db="EMBL/GenBank/DDBJ databases">
        <title>Massive genome expansion in bonnet fungi (Mycena s.s.) driven by repeated elements and novel gene families across ecological guilds.</title>
        <authorList>
            <consortium name="Lawrence Berkeley National Laboratory"/>
            <person name="Harder C.B."/>
            <person name="Miyauchi S."/>
            <person name="Viragh M."/>
            <person name="Kuo A."/>
            <person name="Thoen E."/>
            <person name="Andreopoulos B."/>
            <person name="Lu D."/>
            <person name="Skrede I."/>
            <person name="Drula E."/>
            <person name="Henrissat B."/>
            <person name="Morin E."/>
            <person name="Kohler A."/>
            <person name="Barry K."/>
            <person name="LaButti K."/>
            <person name="Morin E."/>
            <person name="Salamov A."/>
            <person name="Lipzen A."/>
            <person name="Mereny Z."/>
            <person name="Hegedus B."/>
            <person name="Baldrian P."/>
            <person name="Stursova M."/>
            <person name="Weitz H."/>
            <person name="Taylor A."/>
            <person name="Grigoriev I.V."/>
            <person name="Nagy L.G."/>
            <person name="Martin F."/>
            <person name="Kauserud H."/>
        </authorList>
    </citation>
    <scope>NUCLEOTIDE SEQUENCE</scope>
    <source>
        <strain evidence="2">CBHHK067</strain>
    </source>
</reference>